<reference evidence="1 2" key="1">
    <citation type="submission" date="2023-06" db="EMBL/GenBank/DDBJ databases">
        <title>Parasedimentitalea psychrophila sp. nov., a psychrophilic bacterium isolated from deep-sea sediment.</title>
        <authorList>
            <person name="Li A."/>
        </authorList>
    </citation>
    <scope>NUCLEOTIDE SEQUENCE [LARGE SCALE GENOMIC DNA]</scope>
    <source>
        <strain evidence="1 2">QS115</strain>
    </source>
</reference>
<organism evidence="1 2">
    <name type="scientific">Parasedimentitalea psychrophila</name>
    <dbReference type="NCBI Taxonomy" id="2997337"/>
    <lineage>
        <taxon>Bacteria</taxon>
        <taxon>Pseudomonadati</taxon>
        <taxon>Pseudomonadota</taxon>
        <taxon>Alphaproteobacteria</taxon>
        <taxon>Rhodobacterales</taxon>
        <taxon>Paracoccaceae</taxon>
        <taxon>Parasedimentitalea</taxon>
    </lineage>
</organism>
<dbReference type="RefSeq" id="WP_270917384.1">
    <property type="nucleotide sequence ID" value="NZ_CP127247.1"/>
</dbReference>
<keyword evidence="2" id="KW-1185">Reference proteome</keyword>
<proteinExistence type="predicted"/>
<protein>
    <submittedName>
        <fullName evidence="1">Uncharacterized protein</fullName>
    </submittedName>
</protein>
<dbReference type="Proteomes" id="UP001238334">
    <property type="component" value="Chromosome"/>
</dbReference>
<accession>A0A9Y2P4G3</accession>
<evidence type="ECO:0000313" key="2">
    <source>
        <dbReference type="Proteomes" id="UP001238334"/>
    </source>
</evidence>
<dbReference type="EMBL" id="CP127247">
    <property type="protein sequence ID" value="WIY26942.1"/>
    <property type="molecule type" value="Genomic_DNA"/>
</dbReference>
<sequence length="58" mass="6305">MKIRRDRAATPRIEHLALQVSSLQGPCVGCQNCTGLCMALIDALTLPDIILNKAIKTQ</sequence>
<dbReference type="KEGG" id="ppso:QPJ95_08530"/>
<evidence type="ECO:0000313" key="1">
    <source>
        <dbReference type="EMBL" id="WIY26942.1"/>
    </source>
</evidence>
<gene>
    <name evidence="1" type="ORF">QPJ95_08530</name>
</gene>
<name>A0A9Y2P4G3_9RHOB</name>
<dbReference type="AlphaFoldDB" id="A0A9Y2P4G3"/>